<name>A0ABD3F8C4_9STRA</name>
<proteinExistence type="predicted"/>
<keyword evidence="3" id="KW-1185">Reference proteome</keyword>
<feature type="compositionally biased region" description="Acidic residues" evidence="1">
    <location>
        <begin position="101"/>
        <end position="153"/>
    </location>
</feature>
<evidence type="ECO:0000313" key="2">
    <source>
        <dbReference type="EMBL" id="KAL3662721.1"/>
    </source>
</evidence>
<dbReference type="AlphaFoldDB" id="A0ABD3F8C4"/>
<accession>A0ABD3F8C4</accession>
<comment type="caution">
    <text evidence="2">The sequence shown here is derived from an EMBL/GenBank/DDBJ whole genome shotgun (WGS) entry which is preliminary data.</text>
</comment>
<reference evidence="2 3" key="1">
    <citation type="submission" date="2024-09" db="EMBL/GenBank/DDBJ databases">
        <title>Genome sequencing and assembly of Phytophthora oleae, isolate VK10A, causative agent of rot of olive drupes.</title>
        <authorList>
            <person name="Conti Taguali S."/>
            <person name="Riolo M."/>
            <person name="La Spada F."/>
            <person name="Cacciola S.O."/>
            <person name="Dionisio G."/>
        </authorList>
    </citation>
    <scope>NUCLEOTIDE SEQUENCE [LARGE SCALE GENOMIC DNA]</scope>
    <source>
        <strain evidence="2 3">VK10A</strain>
    </source>
</reference>
<feature type="region of interest" description="Disordered" evidence="1">
    <location>
        <begin position="90"/>
        <end position="167"/>
    </location>
</feature>
<organism evidence="2 3">
    <name type="scientific">Phytophthora oleae</name>
    <dbReference type="NCBI Taxonomy" id="2107226"/>
    <lineage>
        <taxon>Eukaryota</taxon>
        <taxon>Sar</taxon>
        <taxon>Stramenopiles</taxon>
        <taxon>Oomycota</taxon>
        <taxon>Peronosporomycetes</taxon>
        <taxon>Peronosporales</taxon>
        <taxon>Peronosporaceae</taxon>
        <taxon>Phytophthora</taxon>
    </lineage>
</organism>
<protein>
    <submittedName>
        <fullName evidence="2">Uncharacterized protein</fullName>
    </submittedName>
</protein>
<evidence type="ECO:0000256" key="1">
    <source>
        <dbReference type="SAM" id="MobiDB-lite"/>
    </source>
</evidence>
<evidence type="ECO:0000313" key="3">
    <source>
        <dbReference type="Proteomes" id="UP001632037"/>
    </source>
</evidence>
<dbReference type="Proteomes" id="UP001632037">
    <property type="component" value="Unassembled WGS sequence"/>
</dbReference>
<gene>
    <name evidence="2" type="ORF">V7S43_012125</name>
</gene>
<sequence length="167" mass="18500">MEGLSPNIDGQNSVISTPLAATDVSAVKPRSSIARQTRTKQSLVNVPMDVFDAILTPVNVPMDVFDAILQTIMLRTPPLANHVNLITMTVSQSRRRKCESDAEEGDDDEDDDDEDDDEADDDDGDEDYDDDPEPEESDDDGPFADDRDEESEVEDARPNQQLPFLSQ</sequence>
<feature type="compositionally biased region" description="Polar residues" evidence="1">
    <location>
        <begin position="158"/>
        <end position="167"/>
    </location>
</feature>
<dbReference type="EMBL" id="JBIMZQ010000030">
    <property type="protein sequence ID" value="KAL3662721.1"/>
    <property type="molecule type" value="Genomic_DNA"/>
</dbReference>